<feature type="transmembrane region" description="Helical" evidence="7">
    <location>
        <begin position="401"/>
        <end position="420"/>
    </location>
</feature>
<evidence type="ECO:0000256" key="7">
    <source>
        <dbReference type="SAM" id="Phobius"/>
    </source>
</evidence>
<evidence type="ECO:0000256" key="3">
    <source>
        <dbReference type="ARBA" id="ARBA00022475"/>
    </source>
</evidence>
<keyword evidence="6 7" id="KW-0472">Membrane</keyword>
<dbReference type="EMBL" id="JAUSUR010000001">
    <property type="protein sequence ID" value="MDQ0359545.1"/>
    <property type="molecule type" value="Genomic_DNA"/>
</dbReference>
<dbReference type="PROSITE" id="PS50850">
    <property type="entry name" value="MFS"/>
    <property type="match status" value="1"/>
</dbReference>
<dbReference type="Proteomes" id="UP001230220">
    <property type="component" value="Unassembled WGS sequence"/>
</dbReference>
<evidence type="ECO:0000313" key="10">
    <source>
        <dbReference type="Proteomes" id="UP001230220"/>
    </source>
</evidence>
<protein>
    <recommendedName>
        <fullName evidence="8">Major facilitator superfamily (MFS) profile domain-containing protein</fullName>
    </recommendedName>
</protein>
<evidence type="ECO:0000259" key="8">
    <source>
        <dbReference type="PROSITE" id="PS50850"/>
    </source>
</evidence>
<dbReference type="InterPro" id="IPR036259">
    <property type="entry name" value="MFS_trans_sf"/>
</dbReference>
<feature type="transmembrane region" description="Helical" evidence="7">
    <location>
        <begin position="173"/>
        <end position="192"/>
    </location>
</feature>
<keyword evidence="2" id="KW-0813">Transport</keyword>
<dbReference type="RefSeq" id="WP_307404741.1">
    <property type="nucleotide sequence ID" value="NZ_JAUSUR010000001.1"/>
</dbReference>
<dbReference type="CDD" id="cd06173">
    <property type="entry name" value="MFS_MefA_like"/>
    <property type="match status" value="1"/>
</dbReference>
<keyword evidence="10" id="KW-1185">Reference proteome</keyword>
<evidence type="ECO:0000256" key="6">
    <source>
        <dbReference type="ARBA" id="ARBA00023136"/>
    </source>
</evidence>
<keyword evidence="3" id="KW-1003">Cell membrane</keyword>
<evidence type="ECO:0000256" key="2">
    <source>
        <dbReference type="ARBA" id="ARBA00022448"/>
    </source>
</evidence>
<dbReference type="SUPFAM" id="SSF103473">
    <property type="entry name" value="MFS general substrate transporter"/>
    <property type="match status" value="1"/>
</dbReference>
<feature type="transmembrane region" description="Helical" evidence="7">
    <location>
        <begin position="291"/>
        <end position="309"/>
    </location>
</feature>
<dbReference type="Pfam" id="PF07690">
    <property type="entry name" value="MFS_1"/>
    <property type="match status" value="1"/>
</dbReference>
<keyword evidence="4 7" id="KW-0812">Transmembrane</keyword>
<comment type="subcellular location">
    <subcellularLocation>
        <location evidence="1">Cell membrane</location>
        <topology evidence="1">Multi-pass membrane protein</topology>
    </subcellularLocation>
</comment>
<dbReference type="PANTHER" id="PTHR43266:SF2">
    <property type="entry name" value="MAJOR FACILITATOR SUPERFAMILY (MFS) PROFILE DOMAIN-CONTAINING PROTEIN"/>
    <property type="match status" value="1"/>
</dbReference>
<evidence type="ECO:0000256" key="1">
    <source>
        <dbReference type="ARBA" id="ARBA00004651"/>
    </source>
</evidence>
<feature type="transmembrane region" description="Helical" evidence="7">
    <location>
        <begin position="46"/>
        <end position="70"/>
    </location>
</feature>
<feature type="transmembrane region" description="Helical" evidence="7">
    <location>
        <begin position="257"/>
        <end position="279"/>
    </location>
</feature>
<accession>A0ABU0DY26</accession>
<keyword evidence="5 7" id="KW-1133">Transmembrane helix</keyword>
<proteinExistence type="predicted"/>
<reference evidence="9 10" key="1">
    <citation type="submission" date="2023-07" db="EMBL/GenBank/DDBJ databases">
        <title>Genomic Encyclopedia of Type Strains, Phase IV (KMG-IV): sequencing the most valuable type-strain genomes for metagenomic binning, comparative biology and taxonomic classification.</title>
        <authorList>
            <person name="Goeker M."/>
        </authorList>
    </citation>
    <scope>NUCLEOTIDE SEQUENCE [LARGE SCALE GENOMIC DNA]</scope>
    <source>
        <strain evidence="9 10">DSM 16784</strain>
    </source>
</reference>
<feature type="transmembrane region" description="Helical" evidence="7">
    <location>
        <begin position="359"/>
        <end position="381"/>
    </location>
</feature>
<feature type="transmembrane region" description="Helical" evidence="7">
    <location>
        <begin position="77"/>
        <end position="97"/>
    </location>
</feature>
<dbReference type="InterPro" id="IPR011701">
    <property type="entry name" value="MFS"/>
</dbReference>
<dbReference type="InterPro" id="IPR020846">
    <property type="entry name" value="MFS_dom"/>
</dbReference>
<feature type="transmembrane region" description="Helical" evidence="7">
    <location>
        <begin position="315"/>
        <end position="338"/>
    </location>
</feature>
<organism evidence="9 10">
    <name type="scientific">Breznakia pachnodae</name>
    <dbReference type="NCBI Taxonomy" id="265178"/>
    <lineage>
        <taxon>Bacteria</taxon>
        <taxon>Bacillati</taxon>
        <taxon>Bacillota</taxon>
        <taxon>Erysipelotrichia</taxon>
        <taxon>Erysipelotrichales</taxon>
        <taxon>Erysipelotrichaceae</taxon>
        <taxon>Breznakia</taxon>
    </lineage>
</organism>
<evidence type="ECO:0000256" key="5">
    <source>
        <dbReference type="ARBA" id="ARBA00022989"/>
    </source>
</evidence>
<evidence type="ECO:0000313" key="9">
    <source>
        <dbReference type="EMBL" id="MDQ0359545.1"/>
    </source>
</evidence>
<dbReference type="PANTHER" id="PTHR43266">
    <property type="entry name" value="MACROLIDE-EFFLUX PROTEIN"/>
    <property type="match status" value="1"/>
</dbReference>
<feature type="domain" description="Major facilitator superfamily (MFS) profile" evidence="8">
    <location>
        <begin position="1"/>
        <end position="196"/>
    </location>
</feature>
<sequence length="431" mass="47636">MKTIRKDIINLKDYLVLWSTQFLSTLGSSMTSFALILWSYQAEGSALTTAILSVCSYVPYILMSMISGVISDKWNKILVLITCDSMAAICTIITLKLLSDGNLEIWHLYCLNAVNGFMSSLQSPVSEVVISLLVPQEYYQKTSGLQSLSNSLSSIITPMLAAALLSFGSMQLVIMVDLTTFIIATLTLLFFVKIPKLDTKEQEENISFTESAKLGLNFLKEKKGIFYLMLFLAMINLTASMYNAALPALILSKMSNGVVSLGTVQTVSGVALLIGSLITTVAPKPRSRVRVICNTLLISMSTENFFLAFGNSTYIWSVGALIGWICIPLMSANMNVIFREQIPIHLQGRVFSIRNAFQFFTIPIGYFLGGFLVDYCFEPFMKNQQPNSLLTQIFGAQKGSGAALLFLVLAVLGIATCLIFRKNKEIWKLEE</sequence>
<name>A0ABU0DY26_9FIRM</name>
<comment type="caution">
    <text evidence="9">The sequence shown here is derived from an EMBL/GenBank/DDBJ whole genome shotgun (WGS) entry which is preliminary data.</text>
</comment>
<feature type="transmembrane region" description="Helical" evidence="7">
    <location>
        <begin position="225"/>
        <end position="245"/>
    </location>
</feature>
<dbReference type="Gene3D" id="1.20.1250.20">
    <property type="entry name" value="MFS general substrate transporter like domains"/>
    <property type="match status" value="1"/>
</dbReference>
<feature type="transmembrane region" description="Helical" evidence="7">
    <location>
        <begin position="21"/>
        <end position="40"/>
    </location>
</feature>
<evidence type="ECO:0000256" key="4">
    <source>
        <dbReference type="ARBA" id="ARBA00022692"/>
    </source>
</evidence>
<gene>
    <name evidence="9" type="ORF">J2S15_000276</name>
</gene>